<dbReference type="Gene3D" id="2.30.29.30">
    <property type="entry name" value="Pleckstrin-homology domain (PH domain)/Phosphotyrosine-binding domain (PTB)"/>
    <property type="match status" value="1"/>
</dbReference>
<keyword evidence="1" id="KW-0175">Coiled coil</keyword>
<feature type="compositionally biased region" description="Basic and acidic residues" evidence="2">
    <location>
        <begin position="219"/>
        <end position="231"/>
    </location>
</feature>
<feature type="domain" description="PH" evidence="3">
    <location>
        <begin position="17"/>
        <end position="113"/>
    </location>
</feature>
<evidence type="ECO:0000256" key="2">
    <source>
        <dbReference type="SAM" id="MobiDB-lite"/>
    </source>
</evidence>
<dbReference type="CDD" id="cd13288">
    <property type="entry name" value="PH_Ses"/>
    <property type="match status" value="1"/>
</dbReference>
<dbReference type="InterPro" id="IPR011993">
    <property type="entry name" value="PH-like_dom_sf"/>
</dbReference>
<sequence length="332" mass="37788">MKINEKNLAAFASSATPVDREGTLAKRGEVNKGYQKRWFLLKGNLLFYFEKRGDKEPVGVIVLEGCTIELAEDEEQFGFKIMFHGAGNRSYILGAESQESMEQWMKALACASYDYMKLMVAELQRQLDEMEAVEQSLSVNKECLVENLHEDSLIAQRVTYDAFTAAGGLYDDFKKMIHAVRNAPEIRIDALEEKKKIEVDLKCEAITAAMNQSVTLRSHNKDGSEATEKKSPNSPMAPPRQRHNPFNRVQQSASLDGYQHHHHRSHSIRSAPGRPDGLARTTDNLPRTKVTFRELHTAYGRRFLSDFNAWKYAKRMEQEKKSEASQDLLITL</sequence>
<dbReference type="SMART" id="SM00233">
    <property type="entry name" value="PH"/>
    <property type="match status" value="1"/>
</dbReference>
<evidence type="ECO:0000256" key="1">
    <source>
        <dbReference type="SAM" id="Coils"/>
    </source>
</evidence>
<dbReference type="GO" id="GO:0007032">
    <property type="term" value="P:endosome organization"/>
    <property type="evidence" value="ECO:0007669"/>
    <property type="project" value="TreeGrafter"/>
</dbReference>
<dbReference type="AlphaFoldDB" id="A0A7R9CYN5"/>
<dbReference type="EMBL" id="OD001863">
    <property type="protein sequence ID" value="CAD7403426.1"/>
    <property type="molecule type" value="Genomic_DNA"/>
</dbReference>
<dbReference type="GO" id="GO:0055037">
    <property type="term" value="C:recycling endosome"/>
    <property type="evidence" value="ECO:0007669"/>
    <property type="project" value="TreeGrafter"/>
</dbReference>
<dbReference type="SUPFAM" id="SSF50729">
    <property type="entry name" value="PH domain-like"/>
    <property type="match status" value="1"/>
</dbReference>
<reference evidence="4" key="1">
    <citation type="submission" date="2020-11" db="EMBL/GenBank/DDBJ databases">
        <authorList>
            <person name="Tran Van P."/>
        </authorList>
    </citation>
    <scope>NUCLEOTIDE SEQUENCE</scope>
</reference>
<gene>
    <name evidence="4" type="ORF">TPSB3V08_LOCUS4045</name>
</gene>
<feature type="coiled-coil region" evidence="1">
    <location>
        <begin position="113"/>
        <end position="140"/>
    </location>
</feature>
<dbReference type="GO" id="GO:0001881">
    <property type="term" value="P:receptor recycling"/>
    <property type="evidence" value="ECO:0007669"/>
    <property type="project" value="TreeGrafter"/>
</dbReference>
<dbReference type="PANTHER" id="PTHR22902">
    <property type="entry name" value="SESQUIPEDALIAN"/>
    <property type="match status" value="1"/>
</dbReference>
<proteinExistence type="predicted"/>
<dbReference type="GO" id="GO:0005829">
    <property type="term" value="C:cytosol"/>
    <property type="evidence" value="ECO:0007669"/>
    <property type="project" value="GOC"/>
</dbReference>
<name>A0A7R9CYN5_TIMPO</name>
<evidence type="ECO:0000313" key="4">
    <source>
        <dbReference type="EMBL" id="CAD7403426.1"/>
    </source>
</evidence>
<dbReference type="InterPro" id="IPR045188">
    <property type="entry name" value="Boi1/Boi2-like"/>
</dbReference>
<feature type="region of interest" description="Disordered" evidence="2">
    <location>
        <begin position="213"/>
        <end position="285"/>
    </location>
</feature>
<dbReference type="FunFam" id="2.30.29.30:FF:000378">
    <property type="entry name" value="Uncharacterized protein, isoform A"/>
    <property type="match status" value="1"/>
</dbReference>
<dbReference type="InterPro" id="IPR001849">
    <property type="entry name" value="PH_domain"/>
</dbReference>
<dbReference type="Pfam" id="PF00169">
    <property type="entry name" value="PH"/>
    <property type="match status" value="1"/>
</dbReference>
<accession>A0A7R9CYN5</accession>
<organism evidence="4">
    <name type="scientific">Timema poppense</name>
    <name type="common">Walking stick</name>
    <dbReference type="NCBI Taxonomy" id="170557"/>
    <lineage>
        <taxon>Eukaryota</taxon>
        <taxon>Metazoa</taxon>
        <taxon>Ecdysozoa</taxon>
        <taxon>Arthropoda</taxon>
        <taxon>Hexapoda</taxon>
        <taxon>Insecta</taxon>
        <taxon>Pterygota</taxon>
        <taxon>Neoptera</taxon>
        <taxon>Polyneoptera</taxon>
        <taxon>Phasmatodea</taxon>
        <taxon>Timematodea</taxon>
        <taxon>Timematoidea</taxon>
        <taxon>Timematidae</taxon>
        <taxon>Timema</taxon>
    </lineage>
</organism>
<dbReference type="PANTHER" id="PTHR22902:SF53">
    <property type="entry name" value="INOSITOL PHOSPHATASE INTERACTING PROTEIN, ISOFORM A"/>
    <property type="match status" value="1"/>
</dbReference>
<dbReference type="GO" id="GO:0005802">
    <property type="term" value="C:trans-Golgi network"/>
    <property type="evidence" value="ECO:0007669"/>
    <property type="project" value="TreeGrafter"/>
</dbReference>
<evidence type="ECO:0000259" key="3">
    <source>
        <dbReference type="PROSITE" id="PS50003"/>
    </source>
</evidence>
<protein>
    <recommendedName>
        <fullName evidence="3">PH domain-containing protein</fullName>
    </recommendedName>
</protein>
<dbReference type="GO" id="GO:0042147">
    <property type="term" value="P:retrograde transport, endosome to Golgi"/>
    <property type="evidence" value="ECO:0007669"/>
    <property type="project" value="TreeGrafter"/>
</dbReference>
<dbReference type="GO" id="GO:0005769">
    <property type="term" value="C:early endosome"/>
    <property type="evidence" value="ECO:0007669"/>
    <property type="project" value="TreeGrafter"/>
</dbReference>
<dbReference type="PROSITE" id="PS50003">
    <property type="entry name" value="PH_DOMAIN"/>
    <property type="match status" value="1"/>
</dbReference>